<organism evidence="3 4">
    <name type="scientific">Croceibacterium soli</name>
    <dbReference type="NCBI Taxonomy" id="1739690"/>
    <lineage>
        <taxon>Bacteria</taxon>
        <taxon>Pseudomonadati</taxon>
        <taxon>Pseudomonadota</taxon>
        <taxon>Alphaproteobacteria</taxon>
        <taxon>Sphingomonadales</taxon>
        <taxon>Erythrobacteraceae</taxon>
        <taxon>Croceibacterium</taxon>
    </lineage>
</organism>
<evidence type="ECO:0000256" key="1">
    <source>
        <dbReference type="ARBA" id="ARBA00022603"/>
    </source>
</evidence>
<dbReference type="PANTHER" id="PTHR13090:SF1">
    <property type="entry name" value="ARGININE-HYDROXYLASE NDUFAF5, MITOCHONDRIAL"/>
    <property type="match status" value="1"/>
</dbReference>
<dbReference type="SUPFAM" id="SSF53335">
    <property type="entry name" value="S-adenosyl-L-methionine-dependent methyltransferases"/>
    <property type="match status" value="1"/>
</dbReference>
<accession>A0A6I4UTR6</accession>
<dbReference type="PANTHER" id="PTHR13090">
    <property type="entry name" value="ARGININE-HYDROXYLASE NDUFAF5, MITOCHONDRIAL"/>
    <property type="match status" value="1"/>
</dbReference>
<comment type="caution">
    <text evidence="3">The sequence shown here is derived from an EMBL/GenBank/DDBJ whole genome shotgun (WGS) entry which is preliminary data.</text>
</comment>
<sequence>MATPPRIFDPARRRAVRARIAARQMRPDAARFVIEDMVEDVLDRLSFVRHEPGRTLVVGDWSGSLGAALEQQGAEVARADVHELDEEQPYPQSEFDLIASLGTLDTVNDLPGALIHIREALKPGGRAIASFVGAGSLGHLRAAMFAGDGERPAARMHPMVDIRAAAQLLQRAGWAEPVADCRTLRVSYRSLDRLVGDLRDQGLGSALASPAPALGKAALERARAAFLQAAGPDGRVVETFEILTLSGRRSLRGT</sequence>
<protein>
    <submittedName>
        <fullName evidence="3">Methyltransferase domain-containing protein</fullName>
    </submittedName>
</protein>
<name>A0A6I4UTR6_9SPHN</name>
<evidence type="ECO:0000313" key="4">
    <source>
        <dbReference type="Proteomes" id="UP000469159"/>
    </source>
</evidence>
<evidence type="ECO:0000313" key="3">
    <source>
        <dbReference type="EMBL" id="MXP42302.1"/>
    </source>
</evidence>
<keyword evidence="2 3" id="KW-0808">Transferase</keyword>
<dbReference type="GO" id="GO:0008168">
    <property type="term" value="F:methyltransferase activity"/>
    <property type="evidence" value="ECO:0007669"/>
    <property type="project" value="UniProtKB-KW"/>
</dbReference>
<evidence type="ECO:0000256" key="2">
    <source>
        <dbReference type="ARBA" id="ARBA00022679"/>
    </source>
</evidence>
<keyword evidence="1 3" id="KW-0489">Methyltransferase</keyword>
<dbReference type="InterPro" id="IPR050602">
    <property type="entry name" value="Malonyl-ACP_OMT"/>
</dbReference>
<gene>
    <name evidence="3" type="ORF">GRI75_11695</name>
</gene>
<dbReference type="AlphaFoldDB" id="A0A6I4UTR6"/>
<dbReference type="Pfam" id="PF13489">
    <property type="entry name" value="Methyltransf_23"/>
    <property type="match status" value="1"/>
</dbReference>
<reference evidence="3 4" key="1">
    <citation type="submission" date="2019-12" db="EMBL/GenBank/DDBJ databases">
        <title>Genomic-based taxomic classification of the family Erythrobacteraceae.</title>
        <authorList>
            <person name="Xu L."/>
        </authorList>
    </citation>
    <scope>NUCLEOTIDE SEQUENCE [LARGE SCALE GENOMIC DNA]</scope>
    <source>
        <strain evidence="3 4">MCCC 1K02066</strain>
    </source>
</reference>
<keyword evidence="4" id="KW-1185">Reference proteome</keyword>
<dbReference type="OrthoDB" id="9793723at2"/>
<dbReference type="InterPro" id="IPR029063">
    <property type="entry name" value="SAM-dependent_MTases_sf"/>
</dbReference>
<dbReference type="GO" id="GO:0032259">
    <property type="term" value="P:methylation"/>
    <property type="evidence" value="ECO:0007669"/>
    <property type="project" value="UniProtKB-KW"/>
</dbReference>
<proteinExistence type="predicted"/>
<dbReference type="EMBL" id="WTYK01000007">
    <property type="protein sequence ID" value="MXP42302.1"/>
    <property type="molecule type" value="Genomic_DNA"/>
</dbReference>
<dbReference type="Proteomes" id="UP000469159">
    <property type="component" value="Unassembled WGS sequence"/>
</dbReference>
<dbReference type="Gene3D" id="3.40.50.150">
    <property type="entry name" value="Vaccinia Virus protein VP39"/>
    <property type="match status" value="1"/>
</dbReference>
<dbReference type="RefSeq" id="WP_160747167.1">
    <property type="nucleotide sequence ID" value="NZ_WTYK01000007.1"/>
</dbReference>